<dbReference type="SUPFAM" id="SSF54928">
    <property type="entry name" value="RNA-binding domain, RBD"/>
    <property type="match status" value="1"/>
</dbReference>
<dbReference type="Gene3D" id="3.30.70.330">
    <property type="match status" value="1"/>
</dbReference>
<reference evidence="7 9" key="1">
    <citation type="submission" date="2018-09" db="EMBL/GenBank/DDBJ databases">
        <title>Genomic investigation of the strawberry pathogen Phytophthora fragariae indicates pathogenicity is determined by transcriptional variation in three key races.</title>
        <authorList>
            <person name="Adams T.M."/>
            <person name="Armitage A.D."/>
            <person name="Sobczyk M.K."/>
            <person name="Bates H.J."/>
            <person name="Dunwell J.M."/>
            <person name="Nellist C.F."/>
            <person name="Harrison R.J."/>
        </authorList>
    </citation>
    <scope>NUCLEOTIDE SEQUENCE [LARGE SCALE GENOMIC DNA]</scope>
    <source>
        <strain evidence="5 7">SCRP249</strain>
        <strain evidence="4 9">SCRP324</strain>
        <strain evidence="6 8">SCRP333</strain>
    </source>
</reference>
<dbReference type="CDD" id="cd00590">
    <property type="entry name" value="RRM_SF"/>
    <property type="match status" value="1"/>
</dbReference>
<dbReference type="InterPro" id="IPR012677">
    <property type="entry name" value="Nucleotide-bd_a/b_plait_sf"/>
</dbReference>
<feature type="region of interest" description="Disordered" evidence="2">
    <location>
        <begin position="1"/>
        <end position="28"/>
    </location>
</feature>
<dbReference type="SMART" id="SM00360">
    <property type="entry name" value="RRM"/>
    <property type="match status" value="1"/>
</dbReference>
<evidence type="ECO:0000313" key="7">
    <source>
        <dbReference type="Proteomes" id="UP000429607"/>
    </source>
</evidence>
<feature type="compositionally biased region" description="Basic residues" evidence="2">
    <location>
        <begin position="1"/>
        <end position="19"/>
    </location>
</feature>
<sequence length="232" mass="26058">MAPKEKRTKKKKTKTKARVKKDQGPFKPNDKHVIRTGHVVFVGRVPSALCVSESTVRDYFAVYGTLLSVTIHHNFLDMEPDGFLYLEFEEKEEAEAAVAAVKQKSVGLTVYKPKDRKLVHPSIITGMHAALALRRGEPRLEVDEETKDLLLGRQESNRFSQSQQGQAMDEEDLILQSLSQHSFAHSQPKKKKKMKRRRASDADADAGADASPKPKKKAKKSKRSNKVAIPTE</sequence>
<dbReference type="EMBL" id="QXFV01000094">
    <property type="protein sequence ID" value="KAE9050103.1"/>
    <property type="molecule type" value="Genomic_DNA"/>
</dbReference>
<dbReference type="PROSITE" id="PS50102">
    <property type="entry name" value="RRM"/>
    <property type="match status" value="1"/>
</dbReference>
<dbReference type="Proteomes" id="UP000435112">
    <property type="component" value="Unassembled WGS sequence"/>
</dbReference>
<evidence type="ECO:0000313" key="5">
    <source>
        <dbReference type="EMBL" id="KAE9050103.1"/>
    </source>
</evidence>
<name>A0A6A3P464_9STRA</name>
<evidence type="ECO:0000313" key="4">
    <source>
        <dbReference type="EMBL" id="KAE9027945.1"/>
    </source>
</evidence>
<evidence type="ECO:0000256" key="1">
    <source>
        <dbReference type="PROSITE-ProRule" id="PRU00176"/>
    </source>
</evidence>
<keyword evidence="1" id="KW-0694">RNA-binding</keyword>
<evidence type="ECO:0000313" key="6">
    <source>
        <dbReference type="EMBL" id="KAE9355211.1"/>
    </source>
</evidence>
<dbReference type="OrthoDB" id="10039782at2759"/>
<feature type="compositionally biased region" description="Basic residues" evidence="2">
    <location>
        <begin position="213"/>
        <end position="225"/>
    </location>
</feature>
<evidence type="ECO:0000256" key="2">
    <source>
        <dbReference type="SAM" id="MobiDB-lite"/>
    </source>
</evidence>
<dbReference type="Pfam" id="PF00076">
    <property type="entry name" value="RRM_1"/>
    <property type="match status" value="1"/>
</dbReference>
<feature type="region of interest" description="Disordered" evidence="2">
    <location>
        <begin position="181"/>
        <end position="232"/>
    </location>
</feature>
<dbReference type="EMBL" id="QXFT01000098">
    <property type="protein sequence ID" value="KAE9355211.1"/>
    <property type="molecule type" value="Genomic_DNA"/>
</dbReference>
<dbReference type="InterPro" id="IPR000504">
    <property type="entry name" value="RRM_dom"/>
</dbReference>
<evidence type="ECO:0000259" key="3">
    <source>
        <dbReference type="PROSITE" id="PS50102"/>
    </source>
</evidence>
<dbReference type="GO" id="GO:0003723">
    <property type="term" value="F:RNA binding"/>
    <property type="evidence" value="ECO:0007669"/>
    <property type="project" value="UniProtKB-UniRule"/>
</dbReference>
<protein>
    <recommendedName>
        <fullName evidence="3">RRM domain-containing protein</fullName>
    </recommendedName>
</protein>
<dbReference type="AlphaFoldDB" id="A0A6A3P464"/>
<keyword evidence="8" id="KW-1185">Reference proteome</keyword>
<feature type="domain" description="RRM" evidence="3">
    <location>
        <begin position="38"/>
        <end position="118"/>
    </location>
</feature>
<comment type="caution">
    <text evidence="5">The sequence shown here is derived from an EMBL/GenBank/DDBJ whole genome shotgun (WGS) entry which is preliminary data.</text>
</comment>
<dbReference type="InterPro" id="IPR035979">
    <property type="entry name" value="RBD_domain_sf"/>
</dbReference>
<dbReference type="EMBL" id="QXFU01000600">
    <property type="protein sequence ID" value="KAE9027945.1"/>
    <property type="molecule type" value="Genomic_DNA"/>
</dbReference>
<evidence type="ECO:0000313" key="8">
    <source>
        <dbReference type="Proteomes" id="UP000434957"/>
    </source>
</evidence>
<dbReference type="Proteomes" id="UP000429607">
    <property type="component" value="Unassembled WGS sequence"/>
</dbReference>
<accession>A0A6A3P464</accession>
<organism evidence="5 7">
    <name type="scientific">Phytophthora rubi</name>
    <dbReference type="NCBI Taxonomy" id="129364"/>
    <lineage>
        <taxon>Eukaryota</taxon>
        <taxon>Sar</taxon>
        <taxon>Stramenopiles</taxon>
        <taxon>Oomycota</taxon>
        <taxon>Peronosporomycetes</taxon>
        <taxon>Peronosporales</taxon>
        <taxon>Peronosporaceae</taxon>
        <taxon>Phytophthora</taxon>
    </lineage>
</organism>
<gene>
    <name evidence="5" type="ORF">PR001_g2692</name>
    <name evidence="4" type="ORF">PR002_g10542</name>
    <name evidence="6" type="ORF">PR003_g2951</name>
</gene>
<feature type="compositionally biased region" description="Basic residues" evidence="2">
    <location>
        <begin position="187"/>
        <end position="198"/>
    </location>
</feature>
<proteinExistence type="predicted"/>
<dbReference type="Proteomes" id="UP000434957">
    <property type="component" value="Unassembled WGS sequence"/>
</dbReference>
<evidence type="ECO:0000313" key="9">
    <source>
        <dbReference type="Proteomes" id="UP000435112"/>
    </source>
</evidence>